<dbReference type="EC" id="5.2.1.8" evidence="4"/>
<dbReference type="Pfam" id="PF00160">
    <property type="entry name" value="Pro_isomerase"/>
    <property type="match status" value="1"/>
</dbReference>
<sequence length="241" mass="26660">MKTLKIFLPLLIAGVLLLGCSQEKGNDPAFIPPSVENNQTVDVDKIHLFQLEEPKSGDTIATIETTQGAFEVVLYPQRAPKAVENFTTHVTEGYYNGLKIFQVVRNNRIQTGDPNNDGTGGDSIWGGPFEDEFGYDLWHFTGAVCMVSTGADSNRSQFYVVCSGELPQKTIRQMEEAKYPQKVIDAYKEKGGAPWHDSKTTVFGQVVSGMDVVQKICNLPQTENVPQEDVIVTNITLRTVE</sequence>
<dbReference type="SUPFAM" id="SSF50891">
    <property type="entry name" value="Cyclophilin-like"/>
    <property type="match status" value="1"/>
</dbReference>
<comment type="function">
    <text evidence="1 4">PPIases accelerate the folding of proteins. It catalyzes the cis-trans isomerization of proline imidic peptide bonds in oligopeptides.</text>
</comment>
<evidence type="ECO:0000256" key="3">
    <source>
        <dbReference type="ARBA" id="ARBA00023235"/>
    </source>
</evidence>
<dbReference type="PRINTS" id="PR00153">
    <property type="entry name" value="CSAPPISMRASE"/>
</dbReference>
<dbReference type="PANTHER" id="PTHR45625">
    <property type="entry name" value="PEPTIDYL-PROLYL CIS-TRANS ISOMERASE-RELATED"/>
    <property type="match status" value="1"/>
</dbReference>
<evidence type="ECO:0000313" key="6">
    <source>
        <dbReference type="EMBL" id="VYT23669.1"/>
    </source>
</evidence>
<name>A0A6N2UZS4_9FIRM</name>
<feature type="domain" description="PPIase cyclophilin-type" evidence="5">
    <location>
        <begin position="60"/>
        <end position="237"/>
    </location>
</feature>
<evidence type="ECO:0000256" key="4">
    <source>
        <dbReference type="RuleBase" id="RU363019"/>
    </source>
</evidence>
<evidence type="ECO:0000259" key="5">
    <source>
        <dbReference type="PROSITE" id="PS50072"/>
    </source>
</evidence>
<feature type="signal peptide" evidence="4">
    <location>
        <begin position="1"/>
        <end position="25"/>
    </location>
</feature>
<dbReference type="PROSITE" id="PS51257">
    <property type="entry name" value="PROKAR_LIPOPROTEIN"/>
    <property type="match status" value="1"/>
</dbReference>
<dbReference type="PROSITE" id="PS50072">
    <property type="entry name" value="CSA_PPIASE_2"/>
    <property type="match status" value="1"/>
</dbReference>
<feature type="chain" id="PRO_5027162950" description="Peptidyl-prolyl cis-trans isomerase" evidence="4">
    <location>
        <begin position="26"/>
        <end position="241"/>
    </location>
</feature>
<dbReference type="InterPro" id="IPR029000">
    <property type="entry name" value="Cyclophilin-like_dom_sf"/>
</dbReference>
<dbReference type="InterPro" id="IPR002130">
    <property type="entry name" value="Cyclophilin-type_PPIase_dom"/>
</dbReference>
<dbReference type="AlphaFoldDB" id="A0A6N2UZS4"/>
<keyword evidence="4" id="KW-0732">Signal</keyword>
<dbReference type="Gene3D" id="2.40.100.10">
    <property type="entry name" value="Cyclophilin-like"/>
    <property type="match status" value="1"/>
</dbReference>
<accession>A0A6N2UZS4</accession>
<dbReference type="InterPro" id="IPR044666">
    <property type="entry name" value="Cyclophilin_A-like"/>
</dbReference>
<keyword evidence="2 4" id="KW-0697">Rotamase</keyword>
<organism evidence="6">
    <name type="scientific">uncultured Anaerotruncus sp</name>
    <dbReference type="NCBI Taxonomy" id="905011"/>
    <lineage>
        <taxon>Bacteria</taxon>
        <taxon>Bacillati</taxon>
        <taxon>Bacillota</taxon>
        <taxon>Clostridia</taxon>
        <taxon>Eubacteriales</taxon>
        <taxon>Oscillospiraceae</taxon>
        <taxon>Anaerotruncus</taxon>
        <taxon>environmental samples</taxon>
    </lineage>
</organism>
<dbReference type="GO" id="GO:0003755">
    <property type="term" value="F:peptidyl-prolyl cis-trans isomerase activity"/>
    <property type="evidence" value="ECO:0007669"/>
    <property type="project" value="UniProtKB-UniRule"/>
</dbReference>
<dbReference type="PANTHER" id="PTHR45625:SF4">
    <property type="entry name" value="PEPTIDYLPROLYL ISOMERASE DOMAIN AND WD REPEAT-CONTAINING PROTEIN 1"/>
    <property type="match status" value="1"/>
</dbReference>
<keyword evidence="3 4" id="KW-0413">Isomerase</keyword>
<dbReference type="EMBL" id="CACRSL010000005">
    <property type="protein sequence ID" value="VYT23669.1"/>
    <property type="molecule type" value="Genomic_DNA"/>
</dbReference>
<evidence type="ECO:0000256" key="2">
    <source>
        <dbReference type="ARBA" id="ARBA00023110"/>
    </source>
</evidence>
<proteinExistence type="inferred from homology"/>
<gene>
    <name evidence="6" type="ORF">AULFYP135_02198</name>
</gene>
<reference evidence="6" key="1">
    <citation type="submission" date="2019-11" db="EMBL/GenBank/DDBJ databases">
        <authorList>
            <person name="Feng L."/>
        </authorList>
    </citation>
    <scope>NUCLEOTIDE SEQUENCE</scope>
    <source>
        <strain evidence="6">AundefinedLFYP135</strain>
    </source>
</reference>
<comment type="catalytic activity">
    <reaction evidence="4">
        <text>[protein]-peptidylproline (omega=180) = [protein]-peptidylproline (omega=0)</text>
        <dbReference type="Rhea" id="RHEA:16237"/>
        <dbReference type="Rhea" id="RHEA-COMP:10747"/>
        <dbReference type="Rhea" id="RHEA-COMP:10748"/>
        <dbReference type="ChEBI" id="CHEBI:83833"/>
        <dbReference type="ChEBI" id="CHEBI:83834"/>
        <dbReference type="EC" id="5.2.1.8"/>
    </reaction>
</comment>
<evidence type="ECO:0000256" key="1">
    <source>
        <dbReference type="ARBA" id="ARBA00002388"/>
    </source>
</evidence>
<comment type="similarity">
    <text evidence="4">Belongs to the cyclophilin-type PPIase family.</text>
</comment>
<protein>
    <recommendedName>
        <fullName evidence="4">Peptidyl-prolyl cis-trans isomerase</fullName>
        <shortName evidence="4">PPIase</shortName>
        <ecNumber evidence="4">5.2.1.8</ecNumber>
    </recommendedName>
</protein>